<accession>A0A915ILQ6</accession>
<evidence type="ECO:0000313" key="3">
    <source>
        <dbReference type="WBParaSite" id="nRc.2.0.1.t14393-RA"/>
    </source>
</evidence>
<reference evidence="3" key="1">
    <citation type="submission" date="2022-11" db="UniProtKB">
        <authorList>
            <consortium name="WormBaseParasite"/>
        </authorList>
    </citation>
    <scope>IDENTIFICATION</scope>
</reference>
<organism evidence="2 3">
    <name type="scientific">Romanomermis culicivorax</name>
    <name type="common">Nematode worm</name>
    <dbReference type="NCBI Taxonomy" id="13658"/>
    <lineage>
        <taxon>Eukaryota</taxon>
        <taxon>Metazoa</taxon>
        <taxon>Ecdysozoa</taxon>
        <taxon>Nematoda</taxon>
        <taxon>Enoplea</taxon>
        <taxon>Dorylaimia</taxon>
        <taxon>Mermithida</taxon>
        <taxon>Mermithoidea</taxon>
        <taxon>Mermithidae</taxon>
        <taxon>Romanomermis</taxon>
    </lineage>
</organism>
<protein>
    <submittedName>
        <fullName evidence="3">Uncharacterized protein</fullName>
    </submittedName>
</protein>
<sequence length="221" mass="24968">MHDKSMSQERNQDRDSTDFYKNDVESLKSCCKCECNNNDPATTQNKKQGSYSDLRSSLTDGANRVTFELPNEENETDVFVPPSQVSDMSIFGESTSATKIPPTSIARRRGASLTLDLKDRVEKQAPSRNISVPMENDLSHISASELELELQEYKIDKNDHVDKNFVAETERVVRSFMISSYERETEKPLALPQDEEVSPDIPSPDETPIIPELFDQTSVQD</sequence>
<keyword evidence="2" id="KW-1185">Reference proteome</keyword>
<name>A0A915ILQ6_ROMCU</name>
<evidence type="ECO:0000313" key="2">
    <source>
        <dbReference type="Proteomes" id="UP000887565"/>
    </source>
</evidence>
<dbReference type="WBParaSite" id="nRc.2.0.1.t14393-RA">
    <property type="protein sequence ID" value="nRc.2.0.1.t14393-RA"/>
    <property type="gene ID" value="nRc.2.0.1.g14393"/>
</dbReference>
<proteinExistence type="predicted"/>
<feature type="region of interest" description="Disordered" evidence="1">
    <location>
        <begin position="37"/>
        <end position="57"/>
    </location>
</feature>
<dbReference type="AlphaFoldDB" id="A0A915ILQ6"/>
<evidence type="ECO:0000256" key="1">
    <source>
        <dbReference type="SAM" id="MobiDB-lite"/>
    </source>
</evidence>
<feature type="region of interest" description="Disordered" evidence="1">
    <location>
        <begin position="1"/>
        <end position="20"/>
    </location>
</feature>
<dbReference type="Proteomes" id="UP000887565">
    <property type="component" value="Unplaced"/>
</dbReference>
<feature type="region of interest" description="Disordered" evidence="1">
    <location>
        <begin position="181"/>
        <end position="221"/>
    </location>
</feature>